<evidence type="ECO:0000313" key="8">
    <source>
        <dbReference type="Proteomes" id="UP000315369"/>
    </source>
</evidence>
<dbReference type="PANTHER" id="PTHR43289:SF6">
    <property type="entry name" value="SERINE_THREONINE-PROTEIN KINASE NEKL-3"/>
    <property type="match status" value="1"/>
</dbReference>
<feature type="compositionally biased region" description="Basic and acidic residues" evidence="5">
    <location>
        <begin position="433"/>
        <end position="442"/>
    </location>
</feature>
<evidence type="ECO:0000256" key="4">
    <source>
        <dbReference type="ARBA" id="ARBA00022840"/>
    </source>
</evidence>
<dbReference type="OrthoDB" id="9801841at2"/>
<evidence type="ECO:0000313" key="7">
    <source>
        <dbReference type="EMBL" id="TQF13406.1"/>
    </source>
</evidence>
<dbReference type="AlphaFoldDB" id="A0A540WWN0"/>
<sequence length="682" mass="71045">MQVGKYQLVRKLASGGMAEVFLAKAAGPMGFEKTLVLKRILPHLAEDPAFVEMFLGEARLAAQLEHPNIVQIFDFGEADGSYFLAMEFIDGPTLRRLVKRAAEQPLPPMMCAKLVSLAAEGLSFAHDFCDPATGEPLGLIHRDVSPDNILVSRQGAVKVVDFGVAKVAGQGHRTQTGVVKGKVAYMPPEQLRTKPLDRRVDVYALGVVLYELLTGKRPFDATTEASTMQAILFEPFIPVVERRPDVPVALQKILDLALAKERDTRYADCRALQADLERYLLSSGESVGAYQLAQFVAKLVAEGMSGPVVASPAAMGGATPAKPGSTPKSMAAPPEAKGPPPPPVDSTSPTTPMPLSVRGMIAEGRPQPVSNEGGKGSDAPERAAKAAGARRKPASRPMLPAQGGVASEARSAGEGWNASGIAAVTAPAGPSGESERDAEERVPTNGGGADEDAISTGAQVRAPKASKASTGLLAVLVGGAVLVLGGVAVVATRGEQPIVVVPPPLPLGKRPEAKRPSTVEPPKPSTAQERVAGGDAPPAGQAPQVAVMKAEPPPTAPVPSPKGVTATPVEKAPPAVVSAAGGTSAAPVPVLPEVKPVAKAAPPPRPRAKVVATGILEFRIRPYATVVVDGDSLGQTPVDPISLPEGKHTIRLINTALGKDETFTYEVKARQKNIFKHNFHTE</sequence>
<evidence type="ECO:0000256" key="1">
    <source>
        <dbReference type="ARBA" id="ARBA00022679"/>
    </source>
</evidence>
<feature type="region of interest" description="Disordered" evidence="5">
    <location>
        <begin position="312"/>
        <end position="466"/>
    </location>
</feature>
<organism evidence="7 8">
    <name type="scientific">Myxococcus llanfairpwllgwyngyllgogerychwyrndrobwllllantysiliogogogochensis</name>
    <dbReference type="NCBI Taxonomy" id="2590453"/>
    <lineage>
        <taxon>Bacteria</taxon>
        <taxon>Pseudomonadati</taxon>
        <taxon>Myxococcota</taxon>
        <taxon>Myxococcia</taxon>
        <taxon>Myxococcales</taxon>
        <taxon>Cystobacterineae</taxon>
        <taxon>Myxococcaceae</taxon>
        <taxon>Myxococcus</taxon>
    </lineage>
</organism>
<dbReference type="PROSITE" id="PS00109">
    <property type="entry name" value="PROTEIN_KINASE_TYR"/>
    <property type="match status" value="1"/>
</dbReference>
<keyword evidence="3 7" id="KW-0418">Kinase</keyword>
<dbReference type="Gene3D" id="1.10.510.10">
    <property type="entry name" value="Transferase(Phosphotransferase) domain 1"/>
    <property type="match status" value="1"/>
</dbReference>
<evidence type="ECO:0000256" key="5">
    <source>
        <dbReference type="SAM" id="MobiDB-lite"/>
    </source>
</evidence>
<evidence type="ECO:0000256" key="3">
    <source>
        <dbReference type="ARBA" id="ARBA00022777"/>
    </source>
</evidence>
<keyword evidence="2" id="KW-0547">Nucleotide-binding</keyword>
<dbReference type="Pfam" id="PF00069">
    <property type="entry name" value="Pkinase"/>
    <property type="match status" value="1"/>
</dbReference>
<feature type="compositionally biased region" description="Low complexity" evidence="5">
    <location>
        <begin position="531"/>
        <end position="543"/>
    </location>
</feature>
<dbReference type="GO" id="GO:0004674">
    <property type="term" value="F:protein serine/threonine kinase activity"/>
    <property type="evidence" value="ECO:0007669"/>
    <property type="project" value="TreeGrafter"/>
</dbReference>
<feature type="compositionally biased region" description="Low complexity" evidence="5">
    <location>
        <begin position="345"/>
        <end position="354"/>
    </location>
</feature>
<dbReference type="SUPFAM" id="SSF56112">
    <property type="entry name" value="Protein kinase-like (PK-like)"/>
    <property type="match status" value="1"/>
</dbReference>
<comment type="caution">
    <text evidence="7">The sequence shown here is derived from an EMBL/GenBank/DDBJ whole genome shotgun (WGS) entry which is preliminary data.</text>
</comment>
<dbReference type="InterPro" id="IPR000719">
    <property type="entry name" value="Prot_kinase_dom"/>
</dbReference>
<dbReference type="InterPro" id="IPR008266">
    <property type="entry name" value="Tyr_kinase_AS"/>
</dbReference>
<name>A0A540WWN0_9BACT</name>
<dbReference type="RefSeq" id="WP_141644883.1">
    <property type="nucleotide sequence ID" value="NZ_VIFM01000101.1"/>
</dbReference>
<dbReference type="EMBL" id="VIFM01000101">
    <property type="protein sequence ID" value="TQF13406.1"/>
    <property type="molecule type" value="Genomic_DNA"/>
</dbReference>
<dbReference type="GO" id="GO:0005524">
    <property type="term" value="F:ATP binding"/>
    <property type="evidence" value="ECO:0007669"/>
    <property type="project" value="UniProtKB-KW"/>
</dbReference>
<dbReference type="CDD" id="cd14014">
    <property type="entry name" value="STKc_PknB_like"/>
    <property type="match status" value="1"/>
</dbReference>
<feature type="region of interest" description="Disordered" evidence="5">
    <location>
        <begin position="505"/>
        <end position="543"/>
    </location>
</feature>
<dbReference type="PANTHER" id="PTHR43289">
    <property type="entry name" value="MITOGEN-ACTIVATED PROTEIN KINASE KINASE KINASE 20-RELATED"/>
    <property type="match status" value="1"/>
</dbReference>
<proteinExistence type="predicted"/>
<keyword evidence="1" id="KW-0808">Transferase</keyword>
<evidence type="ECO:0000256" key="2">
    <source>
        <dbReference type="ARBA" id="ARBA00022741"/>
    </source>
</evidence>
<gene>
    <name evidence="7" type="ORF">FJV41_24080</name>
</gene>
<keyword evidence="8" id="KW-1185">Reference proteome</keyword>
<accession>A0A540WWN0</accession>
<dbReference type="Pfam" id="PF08308">
    <property type="entry name" value="PEGA"/>
    <property type="match status" value="1"/>
</dbReference>
<evidence type="ECO:0000259" key="6">
    <source>
        <dbReference type="PROSITE" id="PS50011"/>
    </source>
</evidence>
<dbReference type="InterPro" id="IPR013229">
    <property type="entry name" value="PEGA"/>
</dbReference>
<reference evidence="7 8" key="1">
    <citation type="submission" date="2019-06" db="EMBL/GenBank/DDBJ databases">
        <authorList>
            <person name="Livingstone P."/>
            <person name="Whitworth D."/>
        </authorList>
    </citation>
    <scope>NUCLEOTIDE SEQUENCE [LARGE SCALE GENOMIC DNA]</scope>
    <source>
        <strain evidence="7 8">AM401</strain>
    </source>
</reference>
<feature type="domain" description="Protein kinase" evidence="6">
    <location>
        <begin position="6"/>
        <end position="280"/>
    </location>
</feature>
<dbReference type="InterPro" id="IPR011009">
    <property type="entry name" value="Kinase-like_dom_sf"/>
</dbReference>
<dbReference type="Proteomes" id="UP000315369">
    <property type="component" value="Unassembled WGS sequence"/>
</dbReference>
<keyword evidence="4" id="KW-0067">ATP-binding</keyword>
<dbReference type="Gene3D" id="3.30.200.20">
    <property type="entry name" value="Phosphorylase Kinase, domain 1"/>
    <property type="match status" value="1"/>
</dbReference>
<protein>
    <submittedName>
        <fullName evidence="7">Protein kinase</fullName>
    </submittedName>
</protein>
<dbReference type="PROSITE" id="PS50011">
    <property type="entry name" value="PROTEIN_KINASE_DOM"/>
    <property type="match status" value="1"/>
</dbReference>